<evidence type="ECO:0000313" key="3">
    <source>
        <dbReference type="Proteomes" id="UP001446871"/>
    </source>
</evidence>
<keyword evidence="3" id="KW-1185">Reference proteome</keyword>
<evidence type="ECO:0008006" key="4">
    <source>
        <dbReference type="Google" id="ProtNLM"/>
    </source>
</evidence>
<sequence>MAKRVAIFLASALCARGQGIDFEALDALNAETNGPHYNQLEGPFDVASAAAIPGHSDLVSLGNLAISVPTCGSADTYLGVRIFPSGVFNITRCAEACSGVSACQFVNVYNLNAGSDLVGQFCALYSRSWDGSYGYNVGQYRDGVLYTISNSYGFSNLGRLAVPGFCPDEECKREIVQCFNNDRSQADAYCSQLTPFTTTVATVTPTS</sequence>
<gene>
    <name evidence="2" type="ORF">PG996_006780</name>
</gene>
<feature type="chain" id="PRO_5046184463" description="Apple domain-containing protein" evidence="1">
    <location>
        <begin position="18"/>
        <end position="207"/>
    </location>
</feature>
<dbReference type="EMBL" id="JAQQWM010000004">
    <property type="protein sequence ID" value="KAK8067668.1"/>
    <property type="molecule type" value="Genomic_DNA"/>
</dbReference>
<name>A0ABR1VCK8_9PEZI</name>
<organism evidence="2 3">
    <name type="scientific">Apiospora saccharicola</name>
    <dbReference type="NCBI Taxonomy" id="335842"/>
    <lineage>
        <taxon>Eukaryota</taxon>
        <taxon>Fungi</taxon>
        <taxon>Dikarya</taxon>
        <taxon>Ascomycota</taxon>
        <taxon>Pezizomycotina</taxon>
        <taxon>Sordariomycetes</taxon>
        <taxon>Xylariomycetidae</taxon>
        <taxon>Amphisphaeriales</taxon>
        <taxon>Apiosporaceae</taxon>
        <taxon>Apiospora</taxon>
    </lineage>
</organism>
<dbReference type="PANTHER" id="PTHR36578">
    <property type="entry name" value="CHROMOSOME 15, WHOLE GENOME SHOTGUN SEQUENCE"/>
    <property type="match status" value="1"/>
</dbReference>
<reference evidence="2 3" key="1">
    <citation type="submission" date="2023-01" db="EMBL/GenBank/DDBJ databases">
        <title>Analysis of 21 Apiospora genomes using comparative genomics revels a genus with tremendous synthesis potential of carbohydrate active enzymes and secondary metabolites.</title>
        <authorList>
            <person name="Sorensen T."/>
        </authorList>
    </citation>
    <scope>NUCLEOTIDE SEQUENCE [LARGE SCALE GENOMIC DNA]</scope>
    <source>
        <strain evidence="2 3">CBS 83171</strain>
    </source>
</reference>
<accession>A0ABR1VCK8</accession>
<proteinExistence type="predicted"/>
<dbReference type="PANTHER" id="PTHR36578:SF1">
    <property type="entry name" value="APPLE DOMAIN-CONTAINING PROTEIN"/>
    <property type="match status" value="1"/>
</dbReference>
<comment type="caution">
    <text evidence="2">The sequence shown here is derived from an EMBL/GenBank/DDBJ whole genome shotgun (WGS) entry which is preliminary data.</text>
</comment>
<evidence type="ECO:0000313" key="2">
    <source>
        <dbReference type="EMBL" id="KAK8067668.1"/>
    </source>
</evidence>
<keyword evidence="1" id="KW-0732">Signal</keyword>
<feature type="signal peptide" evidence="1">
    <location>
        <begin position="1"/>
        <end position="17"/>
    </location>
</feature>
<evidence type="ECO:0000256" key="1">
    <source>
        <dbReference type="SAM" id="SignalP"/>
    </source>
</evidence>
<protein>
    <recommendedName>
        <fullName evidence="4">Apple domain-containing protein</fullName>
    </recommendedName>
</protein>
<dbReference type="Proteomes" id="UP001446871">
    <property type="component" value="Unassembled WGS sequence"/>
</dbReference>